<evidence type="ECO:0000313" key="4">
    <source>
        <dbReference type="Proteomes" id="UP001190700"/>
    </source>
</evidence>
<organism evidence="3 4">
    <name type="scientific">Cymbomonas tetramitiformis</name>
    <dbReference type="NCBI Taxonomy" id="36881"/>
    <lineage>
        <taxon>Eukaryota</taxon>
        <taxon>Viridiplantae</taxon>
        <taxon>Chlorophyta</taxon>
        <taxon>Pyramimonadophyceae</taxon>
        <taxon>Pyramimonadales</taxon>
        <taxon>Pyramimonadaceae</taxon>
        <taxon>Cymbomonas</taxon>
    </lineage>
</organism>
<evidence type="ECO:0000256" key="2">
    <source>
        <dbReference type="SAM" id="Phobius"/>
    </source>
</evidence>
<dbReference type="Proteomes" id="UP001190700">
    <property type="component" value="Unassembled WGS sequence"/>
</dbReference>
<accession>A0AAE0KXD7</accession>
<evidence type="ECO:0000256" key="1">
    <source>
        <dbReference type="SAM" id="MobiDB-lite"/>
    </source>
</evidence>
<sequence length="306" mass="32888">MAALFFPTPVRLCWIPFSARDQKALTTPSRRQFVCWFGIRRTAMHVKTISVATIVGGLFADSQGKLTATSPQAVKGRQRTRRDQPPFKVLARRTPSAQARKQTEKPSRRELTGSLVQRPTHGLRGADGAWKISRSRRGYVSDAEAAGLELHFEAAADRLLSRCDVSLLGGAALCAIWLLHPAPAEASAAAAAAAGSAVDAGFWTKYWFMLPTATCVATSCLLSGIGGAALFSPIFLLVFPLLGPQYPLGSPAAAFTTALLTECFGFSSGLIGYFRRGLVDFASAAPFVAIGVPFGERRWLTLQQDL</sequence>
<feature type="transmembrane region" description="Helical" evidence="2">
    <location>
        <begin position="186"/>
        <end position="208"/>
    </location>
</feature>
<keyword evidence="2" id="KW-1133">Transmembrane helix</keyword>
<keyword evidence="2" id="KW-0812">Transmembrane</keyword>
<feature type="compositionally biased region" description="Basic and acidic residues" evidence="1">
    <location>
        <begin position="101"/>
        <end position="111"/>
    </location>
</feature>
<evidence type="ECO:0000313" key="3">
    <source>
        <dbReference type="EMBL" id="KAK3263974.1"/>
    </source>
</evidence>
<gene>
    <name evidence="3" type="ORF">CYMTET_27259</name>
</gene>
<name>A0AAE0KXD7_9CHLO</name>
<dbReference type="EMBL" id="LGRX02014898">
    <property type="protein sequence ID" value="KAK3263974.1"/>
    <property type="molecule type" value="Genomic_DNA"/>
</dbReference>
<keyword evidence="2" id="KW-0472">Membrane</keyword>
<feature type="transmembrane region" description="Helical" evidence="2">
    <location>
        <begin position="220"/>
        <end position="242"/>
    </location>
</feature>
<feature type="transmembrane region" description="Helical" evidence="2">
    <location>
        <begin position="254"/>
        <end position="274"/>
    </location>
</feature>
<proteinExistence type="predicted"/>
<comment type="caution">
    <text evidence="3">The sequence shown here is derived from an EMBL/GenBank/DDBJ whole genome shotgun (WGS) entry which is preliminary data.</text>
</comment>
<reference evidence="3 4" key="1">
    <citation type="journal article" date="2015" name="Genome Biol. Evol.">
        <title>Comparative Genomics of a Bacterivorous Green Alga Reveals Evolutionary Causalities and Consequences of Phago-Mixotrophic Mode of Nutrition.</title>
        <authorList>
            <person name="Burns J.A."/>
            <person name="Paasch A."/>
            <person name="Narechania A."/>
            <person name="Kim E."/>
        </authorList>
    </citation>
    <scope>NUCLEOTIDE SEQUENCE [LARGE SCALE GENOMIC DNA]</scope>
    <source>
        <strain evidence="3 4">PLY_AMNH</strain>
    </source>
</reference>
<protein>
    <submittedName>
        <fullName evidence="3">Uncharacterized protein</fullName>
    </submittedName>
</protein>
<dbReference type="AlphaFoldDB" id="A0AAE0KXD7"/>
<keyword evidence="4" id="KW-1185">Reference proteome</keyword>
<feature type="region of interest" description="Disordered" evidence="1">
    <location>
        <begin position="92"/>
        <end position="122"/>
    </location>
</feature>